<keyword evidence="3" id="KW-1185">Reference proteome</keyword>
<name>A0A7G9GDW7_9FIRM</name>
<dbReference type="AlphaFoldDB" id="A0A7G9GDW7"/>
<keyword evidence="1" id="KW-1133">Transmembrane helix</keyword>
<dbReference type="Proteomes" id="UP000515860">
    <property type="component" value="Chromosome"/>
</dbReference>
<reference evidence="2 3" key="1">
    <citation type="submission" date="2020-08" db="EMBL/GenBank/DDBJ databases">
        <authorList>
            <person name="Liu C."/>
            <person name="Sun Q."/>
        </authorList>
    </citation>
    <scope>NUCLEOTIDE SEQUENCE [LARGE SCALE GENOMIC DNA]</scope>
    <source>
        <strain evidence="2 3">NSJ-29</strain>
    </source>
</reference>
<evidence type="ECO:0000256" key="1">
    <source>
        <dbReference type="SAM" id="Phobius"/>
    </source>
</evidence>
<dbReference type="KEGG" id="whj:H9Q79_01480"/>
<keyword evidence="1" id="KW-0812">Transmembrane</keyword>
<proteinExistence type="predicted"/>
<evidence type="ECO:0000313" key="3">
    <source>
        <dbReference type="Proteomes" id="UP000515860"/>
    </source>
</evidence>
<evidence type="ECO:0000313" key="2">
    <source>
        <dbReference type="EMBL" id="QNM08999.1"/>
    </source>
</evidence>
<organism evidence="2 3">
    <name type="scientific">Wansuia hejianensis</name>
    <dbReference type="NCBI Taxonomy" id="2763667"/>
    <lineage>
        <taxon>Bacteria</taxon>
        <taxon>Bacillati</taxon>
        <taxon>Bacillota</taxon>
        <taxon>Clostridia</taxon>
        <taxon>Lachnospirales</taxon>
        <taxon>Lachnospiraceae</taxon>
        <taxon>Wansuia</taxon>
    </lineage>
</organism>
<keyword evidence="1" id="KW-0472">Membrane</keyword>
<protein>
    <submittedName>
        <fullName evidence="2">Uncharacterized protein</fullName>
    </submittedName>
</protein>
<sequence length="88" mass="9807">MSQEKVDQYKKNKANRQKIMRREKILRRLEITVAALVLVGLVSWFSVAVYKNSKAQAQANAETVTTSLDVSAINDYMNEANSAATASE</sequence>
<dbReference type="EMBL" id="CP060635">
    <property type="protein sequence ID" value="QNM08999.1"/>
    <property type="molecule type" value="Genomic_DNA"/>
</dbReference>
<gene>
    <name evidence="2" type="ORF">H9Q79_01480</name>
</gene>
<dbReference type="RefSeq" id="WP_118646169.1">
    <property type="nucleotide sequence ID" value="NZ_CP060635.1"/>
</dbReference>
<feature type="transmembrane region" description="Helical" evidence="1">
    <location>
        <begin position="29"/>
        <end position="50"/>
    </location>
</feature>
<accession>A0A7G9GDW7</accession>